<gene>
    <name evidence="2" type="ORF">VTK73DRAFT_3619</name>
</gene>
<feature type="compositionally biased region" description="Basic and acidic residues" evidence="1">
    <location>
        <begin position="130"/>
        <end position="139"/>
    </location>
</feature>
<evidence type="ECO:0000256" key="1">
    <source>
        <dbReference type="SAM" id="MobiDB-lite"/>
    </source>
</evidence>
<comment type="caution">
    <text evidence="2">The sequence shown here is derived from an EMBL/GenBank/DDBJ whole genome shotgun (WGS) entry which is preliminary data.</text>
</comment>
<feature type="compositionally biased region" description="Gly residues" evidence="1">
    <location>
        <begin position="150"/>
        <end position="160"/>
    </location>
</feature>
<organism evidence="2 3">
    <name type="scientific">Phialemonium thermophilum</name>
    <dbReference type="NCBI Taxonomy" id="223376"/>
    <lineage>
        <taxon>Eukaryota</taxon>
        <taxon>Fungi</taxon>
        <taxon>Dikarya</taxon>
        <taxon>Ascomycota</taxon>
        <taxon>Pezizomycotina</taxon>
        <taxon>Sordariomycetes</taxon>
        <taxon>Sordariomycetidae</taxon>
        <taxon>Cephalothecales</taxon>
        <taxon>Cephalothecaceae</taxon>
        <taxon>Phialemonium</taxon>
    </lineage>
</organism>
<keyword evidence="3" id="KW-1185">Reference proteome</keyword>
<sequence>MAARGEVQGGQGVVLARVEDGGSGGPLLLVRAGGHVGIGRAAHLSLVGQLRHTGRTVRRAKRWVEARGAGRVDGRGRQARAWGVGVGRQIEARQAVVQGQTTPASRAPASLQRLFGILLATNSTPCQPSPERERERERNAQIQARMEGFGVKGVGGGGAE</sequence>
<evidence type="ECO:0000313" key="2">
    <source>
        <dbReference type="EMBL" id="KAL1840987.1"/>
    </source>
</evidence>
<protein>
    <submittedName>
        <fullName evidence="2">Uncharacterized protein</fullName>
    </submittedName>
</protein>
<feature type="region of interest" description="Disordered" evidence="1">
    <location>
        <begin position="122"/>
        <end position="160"/>
    </location>
</feature>
<dbReference type="Proteomes" id="UP001586593">
    <property type="component" value="Unassembled WGS sequence"/>
</dbReference>
<reference evidence="2 3" key="1">
    <citation type="journal article" date="2024" name="Commun. Biol.">
        <title>Comparative genomic analysis of thermophilic fungi reveals convergent evolutionary adaptations and gene losses.</title>
        <authorList>
            <person name="Steindorff A.S."/>
            <person name="Aguilar-Pontes M.V."/>
            <person name="Robinson A.J."/>
            <person name="Andreopoulos B."/>
            <person name="LaButti K."/>
            <person name="Kuo A."/>
            <person name="Mondo S."/>
            <person name="Riley R."/>
            <person name="Otillar R."/>
            <person name="Haridas S."/>
            <person name="Lipzen A."/>
            <person name="Grimwood J."/>
            <person name="Schmutz J."/>
            <person name="Clum A."/>
            <person name="Reid I.D."/>
            <person name="Moisan M.C."/>
            <person name="Butler G."/>
            <person name="Nguyen T.T.M."/>
            <person name="Dewar K."/>
            <person name="Conant G."/>
            <person name="Drula E."/>
            <person name="Henrissat B."/>
            <person name="Hansel C."/>
            <person name="Singer S."/>
            <person name="Hutchinson M.I."/>
            <person name="de Vries R.P."/>
            <person name="Natvig D.O."/>
            <person name="Powell A.J."/>
            <person name="Tsang A."/>
            <person name="Grigoriev I.V."/>
        </authorList>
    </citation>
    <scope>NUCLEOTIDE SEQUENCE [LARGE SCALE GENOMIC DNA]</scope>
    <source>
        <strain evidence="2 3">ATCC 24622</strain>
    </source>
</reference>
<name>A0ABR3VGP4_9PEZI</name>
<evidence type="ECO:0000313" key="3">
    <source>
        <dbReference type="Proteomes" id="UP001586593"/>
    </source>
</evidence>
<proteinExistence type="predicted"/>
<dbReference type="EMBL" id="JAZHXJ010002132">
    <property type="protein sequence ID" value="KAL1840987.1"/>
    <property type="molecule type" value="Genomic_DNA"/>
</dbReference>
<accession>A0ABR3VGP4</accession>